<dbReference type="PANTHER" id="PTHR31793:SF37">
    <property type="entry name" value="ACYL-COA THIOESTER HYDROLASE YBGC"/>
    <property type="match status" value="1"/>
</dbReference>
<reference evidence="2 3" key="1">
    <citation type="submission" date="2016-10" db="EMBL/GenBank/DDBJ databases">
        <authorList>
            <person name="de Groot N.N."/>
        </authorList>
    </citation>
    <scope>NUCLEOTIDE SEQUENCE [LARGE SCALE GENOMIC DNA]</scope>
    <source>
        <strain evidence="2 3">DSM 18438</strain>
    </source>
</reference>
<evidence type="ECO:0000313" key="3">
    <source>
        <dbReference type="Proteomes" id="UP000199058"/>
    </source>
</evidence>
<dbReference type="AlphaFoldDB" id="A0A1I1H734"/>
<dbReference type="Pfam" id="PF13279">
    <property type="entry name" value="4HBT_2"/>
    <property type="match status" value="1"/>
</dbReference>
<dbReference type="STRING" id="1122252.SAMN05660443_1753"/>
<gene>
    <name evidence="2" type="ORF">SAMN05660443_1753</name>
</gene>
<dbReference type="EMBL" id="FOLH01000003">
    <property type="protein sequence ID" value="SFC17868.1"/>
    <property type="molecule type" value="Genomic_DNA"/>
</dbReference>
<keyword evidence="1 2" id="KW-0378">Hydrolase</keyword>
<dbReference type="OrthoDB" id="9801517at2"/>
<dbReference type="GO" id="GO:0047617">
    <property type="term" value="F:fatty acyl-CoA hydrolase activity"/>
    <property type="evidence" value="ECO:0007669"/>
    <property type="project" value="TreeGrafter"/>
</dbReference>
<evidence type="ECO:0000256" key="1">
    <source>
        <dbReference type="ARBA" id="ARBA00022801"/>
    </source>
</evidence>
<dbReference type="Gene3D" id="3.10.129.10">
    <property type="entry name" value="Hotdog Thioesterase"/>
    <property type="match status" value="1"/>
</dbReference>
<accession>A0A1I1H734</accession>
<dbReference type="InterPro" id="IPR029069">
    <property type="entry name" value="HotDog_dom_sf"/>
</dbReference>
<keyword evidence="3" id="KW-1185">Reference proteome</keyword>
<dbReference type="PANTHER" id="PTHR31793">
    <property type="entry name" value="4-HYDROXYBENZOYL-COA THIOESTERASE FAMILY MEMBER"/>
    <property type="match status" value="1"/>
</dbReference>
<proteinExistence type="predicted"/>
<dbReference type="RefSeq" id="WP_091962117.1">
    <property type="nucleotide sequence ID" value="NZ_FOLH01000003.1"/>
</dbReference>
<dbReference type="SUPFAM" id="SSF54637">
    <property type="entry name" value="Thioesterase/thiol ester dehydrase-isomerase"/>
    <property type="match status" value="1"/>
</dbReference>
<dbReference type="InterPro" id="IPR050563">
    <property type="entry name" value="4-hydroxybenzoyl-CoA_TE"/>
</dbReference>
<organism evidence="2 3">
    <name type="scientific">Marinospirillum celere</name>
    <dbReference type="NCBI Taxonomy" id="1122252"/>
    <lineage>
        <taxon>Bacteria</taxon>
        <taxon>Pseudomonadati</taxon>
        <taxon>Pseudomonadota</taxon>
        <taxon>Gammaproteobacteria</taxon>
        <taxon>Oceanospirillales</taxon>
        <taxon>Oceanospirillaceae</taxon>
        <taxon>Marinospirillum</taxon>
    </lineage>
</organism>
<evidence type="ECO:0000313" key="2">
    <source>
        <dbReference type="EMBL" id="SFC17868.1"/>
    </source>
</evidence>
<dbReference type="Proteomes" id="UP000199058">
    <property type="component" value="Unassembled WGS sequence"/>
</dbReference>
<name>A0A1I1H734_9GAMM</name>
<dbReference type="CDD" id="cd00586">
    <property type="entry name" value="4HBT"/>
    <property type="match status" value="1"/>
</dbReference>
<sequence>MNWDLPDPFVIELKIPAEAIDHYGHVNNAEYLRFIEKVSWQHSQQLGLSLDDYRALDRAMVVVRHELDYQAPAYEGDELEMATWIVDCDQRNSLVRRFQLQRCSDKKTLFRGKTYFACVALSSHRPRRLPEKFLQVYLPALIEEMPSHS</sequence>
<protein>
    <submittedName>
        <fullName evidence="2">Acyl-CoA thioester hydrolase</fullName>
    </submittedName>
</protein>